<sequence length="330" mass="36340">MTSCELVDPMRKKPRTDLPLSDCWLSAIDSPSTLARRLSTPGHKLCVDDLSSFARDTGNYRLFPIFNEKGKARPIQWPKRRLQGVHARIHKLLSRVAVPKYLHSAVRGKSYISNAAAHDPKMPTIKIDVKKFFPSVSRVVIFNFFAGPLKCRRDVAGLLADILTFDAHLPTGSAASPIIAYYSFKPMFDEIAQFAESLGLTMTCYVDDMALSGPRANKGVLYAIRGIIARHGLKSHKAHTFSGLQPKVVTGVCNTAAGPRVPNKLHLKIKNGFDALAKAQNAVEEGKILRPLLGRMEAAAQIDPAFKARAKTVRAKYSRPKDVGGLEKIE</sequence>
<name>A0A1H2AGQ0_9BRAD</name>
<dbReference type="InterPro" id="IPR000477">
    <property type="entry name" value="RT_dom"/>
</dbReference>
<keyword evidence="4" id="KW-0460">Magnesium</keyword>
<dbReference type="GO" id="GO:0003964">
    <property type="term" value="F:RNA-directed DNA polymerase activity"/>
    <property type="evidence" value="ECO:0007669"/>
    <property type="project" value="UniProtKB-KW"/>
</dbReference>
<evidence type="ECO:0000256" key="5">
    <source>
        <dbReference type="ARBA" id="ARBA00022918"/>
    </source>
</evidence>
<keyword evidence="3" id="KW-0479">Metal-binding</keyword>
<accession>A0A1H2AGQ0</accession>
<evidence type="ECO:0000313" key="8">
    <source>
        <dbReference type="Proteomes" id="UP000243904"/>
    </source>
</evidence>
<dbReference type="GO" id="GO:0046872">
    <property type="term" value="F:metal ion binding"/>
    <property type="evidence" value="ECO:0007669"/>
    <property type="project" value="UniProtKB-KW"/>
</dbReference>
<reference evidence="8" key="1">
    <citation type="submission" date="2016-10" db="EMBL/GenBank/DDBJ databases">
        <authorList>
            <person name="Varghese N."/>
            <person name="Submissions S."/>
        </authorList>
    </citation>
    <scope>NUCLEOTIDE SEQUENCE [LARGE SCALE GENOMIC DNA]</scope>
    <source>
        <strain evidence="8">GAS369</strain>
    </source>
</reference>
<dbReference type="InterPro" id="IPR000123">
    <property type="entry name" value="Reverse_transcriptase_msDNA"/>
</dbReference>
<evidence type="ECO:0000256" key="3">
    <source>
        <dbReference type="ARBA" id="ARBA00022723"/>
    </source>
</evidence>
<dbReference type="AlphaFoldDB" id="A0A1H2AGQ0"/>
<dbReference type="PRINTS" id="PR00866">
    <property type="entry name" value="RNADNAPOLMS"/>
</dbReference>
<evidence type="ECO:0000256" key="1">
    <source>
        <dbReference type="ARBA" id="ARBA00022679"/>
    </source>
</evidence>
<keyword evidence="5 7" id="KW-0695">RNA-directed DNA polymerase</keyword>
<organism evidence="7 8">
    <name type="scientific">Bradyrhizobium canariense</name>
    <dbReference type="NCBI Taxonomy" id="255045"/>
    <lineage>
        <taxon>Bacteria</taxon>
        <taxon>Pseudomonadati</taxon>
        <taxon>Pseudomonadota</taxon>
        <taxon>Alphaproteobacteria</taxon>
        <taxon>Hyphomicrobiales</taxon>
        <taxon>Nitrobacteraceae</taxon>
        <taxon>Bradyrhizobium</taxon>
    </lineage>
</organism>
<evidence type="ECO:0000313" key="7">
    <source>
        <dbReference type="EMBL" id="SDT44912.1"/>
    </source>
</evidence>
<keyword evidence="1" id="KW-0808">Transferase</keyword>
<dbReference type="Pfam" id="PF00078">
    <property type="entry name" value="RVT_1"/>
    <property type="match status" value="1"/>
</dbReference>
<feature type="domain" description="Reverse transcriptase" evidence="6">
    <location>
        <begin position="69"/>
        <end position="230"/>
    </location>
</feature>
<keyword evidence="2" id="KW-0548">Nucleotidyltransferase</keyword>
<gene>
    <name evidence="7" type="ORF">SAMN05444158_6136</name>
</gene>
<evidence type="ECO:0000256" key="2">
    <source>
        <dbReference type="ARBA" id="ARBA00022695"/>
    </source>
</evidence>
<dbReference type="GO" id="GO:0003723">
    <property type="term" value="F:RNA binding"/>
    <property type="evidence" value="ECO:0007669"/>
    <property type="project" value="InterPro"/>
</dbReference>
<keyword evidence="8" id="KW-1185">Reference proteome</keyword>
<dbReference type="EMBL" id="LT629750">
    <property type="protein sequence ID" value="SDT44912.1"/>
    <property type="molecule type" value="Genomic_DNA"/>
</dbReference>
<evidence type="ECO:0000259" key="6">
    <source>
        <dbReference type="Pfam" id="PF00078"/>
    </source>
</evidence>
<evidence type="ECO:0000256" key="4">
    <source>
        <dbReference type="ARBA" id="ARBA00022842"/>
    </source>
</evidence>
<dbReference type="CDD" id="cd03487">
    <property type="entry name" value="RT_Bac_retron_II"/>
    <property type="match status" value="1"/>
</dbReference>
<protein>
    <submittedName>
        <fullName evidence="7">Reverse transcriptase (RNA-dependent DNA polymerase)</fullName>
    </submittedName>
</protein>
<dbReference type="Proteomes" id="UP000243904">
    <property type="component" value="Chromosome I"/>
</dbReference>
<proteinExistence type="predicted"/>